<dbReference type="Pfam" id="PF02485">
    <property type="entry name" value="Branch"/>
    <property type="match status" value="1"/>
</dbReference>
<sequence>MRVSNTFGWFSGCRLWLLAFAACLVLLGALSRSSHKVFSMEGSKYQLSMKTPLKGSGYPPVFAYWICGTNGESEKILRLLKAIYHPRNQYLLQLDAGSSDYDRGQLALYVQSEKVFQAFGNVNVVGKSYALNQMGSSALAATLHAAALLLKLSADWDWFITLSASDYPLIPQDDLLHAFTLLPRNTNFIHFTNKTGWKEQKNMDRIVVDPSLYLQESTPLMYAVENRSMPDAFTIFGGSPWMILTRDFMEYCVKGWDNFPRKLLMYISNVPYPLESYFHTIICSSTEFQNSVVNNDLRYIVWDLNALGESQVLSMSHYDQMLASGAAFARPFQADDPVLNKIDENVLNRSSKGLVPGEWCPDLGISKSLENSTAQEELCPAWDNINSVKPGPRGISLRELLPKLAVEGRFTTSHCQEH</sequence>
<evidence type="ECO:0000313" key="7">
    <source>
        <dbReference type="Proteomes" id="UP000507222"/>
    </source>
</evidence>
<reference evidence="6 7" key="1">
    <citation type="submission" date="2020-05" db="EMBL/GenBank/DDBJ databases">
        <authorList>
            <person name="Campoy J."/>
            <person name="Schneeberger K."/>
            <person name="Spophaly S."/>
        </authorList>
    </citation>
    <scope>NUCLEOTIDE SEQUENCE [LARGE SCALE GENOMIC DNA]</scope>
    <source>
        <strain evidence="6">PruArmRojPasFocal</strain>
    </source>
</reference>
<dbReference type="InterPro" id="IPR044610">
    <property type="entry name" value="GLCAT14A/B/C"/>
</dbReference>
<keyword evidence="2" id="KW-0328">Glycosyltransferase</keyword>
<proteinExistence type="predicted"/>
<dbReference type="AlphaFoldDB" id="A0A6J5U730"/>
<evidence type="ECO:0000256" key="5">
    <source>
        <dbReference type="ARBA" id="ARBA00023180"/>
    </source>
</evidence>
<name>A0A6J5U730_PRUAR</name>
<evidence type="ECO:0000313" key="6">
    <source>
        <dbReference type="EMBL" id="CAB4272003.1"/>
    </source>
</evidence>
<evidence type="ECO:0000256" key="4">
    <source>
        <dbReference type="ARBA" id="ARBA00023136"/>
    </source>
</evidence>
<gene>
    <name evidence="6" type="ORF">CURHAP_LOCUS18486</name>
</gene>
<dbReference type="PANTHER" id="PTHR45719:SF11">
    <property type="entry name" value="OS01G0121800 PROTEIN"/>
    <property type="match status" value="1"/>
</dbReference>
<dbReference type="InterPro" id="IPR003406">
    <property type="entry name" value="Glyco_trans_14"/>
</dbReference>
<accession>A0A6J5U730</accession>
<protein>
    <submittedName>
        <fullName evidence="6">Uncharacterized protein</fullName>
    </submittedName>
</protein>
<keyword evidence="4" id="KW-0472">Membrane</keyword>
<evidence type="ECO:0000256" key="1">
    <source>
        <dbReference type="ARBA" id="ARBA00004606"/>
    </source>
</evidence>
<dbReference type="GO" id="GO:0015020">
    <property type="term" value="F:glucuronosyltransferase activity"/>
    <property type="evidence" value="ECO:0007669"/>
    <property type="project" value="InterPro"/>
</dbReference>
<evidence type="ECO:0000256" key="2">
    <source>
        <dbReference type="ARBA" id="ARBA00022676"/>
    </source>
</evidence>
<keyword evidence="3" id="KW-0808">Transferase</keyword>
<dbReference type="Proteomes" id="UP000507222">
    <property type="component" value="Unassembled WGS sequence"/>
</dbReference>
<keyword evidence="5" id="KW-0325">Glycoprotein</keyword>
<dbReference type="PANTHER" id="PTHR45719">
    <property type="entry name" value="GLYCOSYLTRANSFERASE"/>
    <property type="match status" value="1"/>
</dbReference>
<comment type="subcellular location">
    <subcellularLocation>
        <location evidence="1">Membrane</location>
        <topology evidence="1">Single-pass type II membrane protein</topology>
    </subcellularLocation>
</comment>
<dbReference type="GO" id="GO:0016020">
    <property type="term" value="C:membrane"/>
    <property type="evidence" value="ECO:0007669"/>
    <property type="project" value="UniProtKB-SubCell"/>
</dbReference>
<organism evidence="6 7">
    <name type="scientific">Prunus armeniaca</name>
    <name type="common">Apricot</name>
    <name type="synonym">Armeniaca vulgaris</name>
    <dbReference type="NCBI Taxonomy" id="36596"/>
    <lineage>
        <taxon>Eukaryota</taxon>
        <taxon>Viridiplantae</taxon>
        <taxon>Streptophyta</taxon>
        <taxon>Embryophyta</taxon>
        <taxon>Tracheophyta</taxon>
        <taxon>Spermatophyta</taxon>
        <taxon>Magnoliopsida</taxon>
        <taxon>eudicotyledons</taxon>
        <taxon>Gunneridae</taxon>
        <taxon>Pentapetalae</taxon>
        <taxon>rosids</taxon>
        <taxon>fabids</taxon>
        <taxon>Rosales</taxon>
        <taxon>Rosaceae</taxon>
        <taxon>Amygdaloideae</taxon>
        <taxon>Amygdaleae</taxon>
        <taxon>Prunus</taxon>
    </lineage>
</organism>
<dbReference type="EMBL" id="CAEKDK010000003">
    <property type="protein sequence ID" value="CAB4272003.1"/>
    <property type="molecule type" value="Genomic_DNA"/>
</dbReference>
<evidence type="ECO:0000256" key="3">
    <source>
        <dbReference type="ARBA" id="ARBA00022679"/>
    </source>
</evidence>